<feature type="transmembrane region" description="Helical" evidence="2">
    <location>
        <begin position="40"/>
        <end position="61"/>
    </location>
</feature>
<accession>A0A1G8C896</accession>
<keyword evidence="2" id="KW-0472">Membrane</keyword>
<feature type="region of interest" description="Disordered" evidence="1">
    <location>
        <begin position="1"/>
        <end position="30"/>
    </location>
</feature>
<dbReference type="STRING" id="335973.SAMN04488693_101170"/>
<feature type="region of interest" description="Disordered" evidence="1">
    <location>
        <begin position="171"/>
        <end position="247"/>
    </location>
</feature>
<keyword evidence="2" id="KW-1133">Transmembrane helix</keyword>
<name>A0A1G8C896_9MICC</name>
<evidence type="ECO:0000313" key="3">
    <source>
        <dbReference type="EMBL" id="SDH41100.1"/>
    </source>
</evidence>
<sequence length="247" mass="25081">MSAADELQPSSAPATAGHAGTGSPRKADQAPKLKIRWGRLTLAAVGASSLAAALVTSVLAVTGLVPSIVPVAALLLAVASVAVLRTLAVRGRRRRVERQAPAAAQASASPAVAPAPAVQRPTRLFNAEEAGGSGAKEENANNDAGTPEAAPVQFTAAELRAAALAVAAESGEKPAGTGAPWQPVDVPKPTYVEAPKADREDPAPLDLPEAPKPQVKTPIKNGAAAPAVETPSTPRMNLDDILQRRRA</sequence>
<organism evidence="3 4">
    <name type="scientific">Arthrobacter subterraneus</name>
    <dbReference type="NCBI Taxonomy" id="335973"/>
    <lineage>
        <taxon>Bacteria</taxon>
        <taxon>Bacillati</taxon>
        <taxon>Actinomycetota</taxon>
        <taxon>Actinomycetes</taxon>
        <taxon>Micrococcales</taxon>
        <taxon>Micrococcaceae</taxon>
        <taxon>Arthrobacter</taxon>
    </lineage>
</organism>
<gene>
    <name evidence="3" type="ORF">SAMN04488693_101170</name>
</gene>
<feature type="transmembrane region" description="Helical" evidence="2">
    <location>
        <begin position="67"/>
        <end position="88"/>
    </location>
</feature>
<dbReference type="Proteomes" id="UP000199258">
    <property type="component" value="Unassembled WGS sequence"/>
</dbReference>
<protein>
    <submittedName>
        <fullName evidence="3">Uncharacterized protein</fullName>
    </submittedName>
</protein>
<evidence type="ECO:0000313" key="4">
    <source>
        <dbReference type="Proteomes" id="UP000199258"/>
    </source>
</evidence>
<reference evidence="3 4" key="1">
    <citation type="submission" date="2016-10" db="EMBL/GenBank/DDBJ databases">
        <authorList>
            <person name="de Groot N.N."/>
        </authorList>
    </citation>
    <scope>NUCLEOTIDE SEQUENCE [LARGE SCALE GENOMIC DNA]</scope>
    <source>
        <strain evidence="3 4">NP_1H</strain>
    </source>
</reference>
<feature type="region of interest" description="Disordered" evidence="1">
    <location>
        <begin position="128"/>
        <end position="147"/>
    </location>
</feature>
<dbReference type="AlphaFoldDB" id="A0A1G8C896"/>
<dbReference type="EMBL" id="FNDT01000001">
    <property type="protein sequence ID" value="SDH41100.1"/>
    <property type="molecule type" value="Genomic_DNA"/>
</dbReference>
<feature type="compositionally biased region" description="Basic and acidic residues" evidence="1">
    <location>
        <begin position="237"/>
        <end position="247"/>
    </location>
</feature>
<keyword evidence="2" id="KW-0812">Transmembrane</keyword>
<keyword evidence="4" id="KW-1185">Reference proteome</keyword>
<evidence type="ECO:0000256" key="1">
    <source>
        <dbReference type="SAM" id="MobiDB-lite"/>
    </source>
</evidence>
<proteinExistence type="predicted"/>
<evidence type="ECO:0000256" key="2">
    <source>
        <dbReference type="SAM" id="Phobius"/>
    </source>
</evidence>
<feature type="region of interest" description="Disordered" evidence="1">
    <location>
        <begin position="99"/>
        <end position="119"/>
    </location>
</feature>